<gene>
    <name evidence="5" type="ORF">ACFQ1S_01140</name>
</gene>
<dbReference type="CDD" id="cd03784">
    <property type="entry name" value="GT1_Gtf-like"/>
    <property type="match status" value="1"/>
</dbReference>
<name>A0ABW3M0V5_9PSEU</name>
<dbReference type="Gene3D" id="3.40.50.2000">
    <property type="entry name" value="Glycogen Phosphorylase B"/>
    <property type="match status" value="2"/>
</dbReference>
<dbReference type="SUPFAM" id="SSF53756">
    <property type="entry name" value="UDP-Glycosyltransferase/glycogen phosphorylase"/>
    <property type="match status" value="1"/>
</dbReference>
<comment type="pathway">
    <text evidence="1">Antibiotic biosynthesis; vancomycin biosynthesis.</text>
</comment>
<evidence type="ECO:0000256" key="2">
    <source>
        <dbReference type="ARBA" id="ARBA00023194"/>
    </source>
</evidence>
<dbReference type="Pfam" id="PF03033">
    <property type="entry name" value="Glyco_transf_28"/>
    <property type="match status" value="1"/>
</dbReference>
<dbReference type="InterPro" id="IPR002213">
    <property type="entry name" value="UDP_glucos_trans"/>
</dbReference>
<feature type="domain" description="Glycosyltransferase family 28 N-terminal" evidence="3">
    <location>
        <begin position="3"/>
        <end position="70"/>
    </location>
</feature>
<feature type="domain" description="Erythromycin biosynthesis protein CIII-like C-terminal" evidence="4">
    <location>
        <begin position="317"/>
        <end position="432"/>
    </location>
</feature>
<sequence length="444" mass="48857">MKVLIYTWGSRGDVQPYLALARSLNEAGHTATLAAPAPFTDFAAEQGVDLYPRDDTQLRLLDRPDVKAMLFREASRALKTWTKEEKKDFKAKMKALMTDIKPVLKETFVPMLREQYLAAESVRPDLIVQTHDDMDYGHFVAEKLGIPHVVAELYPFYTPSSHYPSMSFQEKEWGPFLNRLSYVLPKLFIPMKGKVNKWRQDELGLPLRRGRHNRMATATGEKVHLLNLFSENLFPPAPDWPPTVHPIGSPLLPAAKTYTPPPELAAFMAAGAPPIAIGFGSLSNPDPHAFGRMVVEATEKAGVRAVVIRGSGECIEVPTPPSNIVVVDSVPFSWLCPRIHAMVHSGGHGVVHDTLMQGIPTLSSPLFKESALWGKRVAKTGAGLEPIWQPFLTVENLTDALRKLANDGAMADAAKSMQAKLESEPGHAKAISIIEQVAKVPTTA</sequence>
<evidence type="ECO:0000259" key="3">
    <source>
        <dbReference type="Pfam" id="PF03033"/>
    </source>
</evidence>
<dbReference type="Pfam" id="PF06722">
    <property type="entry name" value="EryCIII-like_C"/>
    <property type="match status" value="1"/>
</dbReference>
<proteinExistence type="predicted"/>
<evidence type="ECO:0000256" key="1">
    <source>
        <dbReference type="ARBA" id="ARBA00004660"/>
    </source>
</evidence>
<dbReference type="InterPro" id="IPR050426">
    <property type="entry name" value="Glycosyltransferase_28"/>
</dbReference>
<accession>A0ABW3M0V5</accession>
<keyword evidence="6" id="KW-1185">Reference proteome</keyword>
<evidence type="ECO:0000313" key="6">
    <source>
        <dbReference type="Proteomes" id="UP001597045"/>
    </source>
</evidence>
<dbReference type="PANTHER" id="PTHR48050">
    <property type="entry name" value="STEROL 3-BETA-GLUCOSYLTRANSFERASE"/>
    <property type="match status" value="1"/>
</dbReference>
<dbReference type="PANTHER" id="PTHR48050:SF13">
    <property type="entry name" value="STEROL 3-BETA-GLUCOSYLTRANSFERASE UGT80A2"/>
    <property type="match status" value="1"/>
</dbReference>
<dbReference type="Proteomes" id="UP001597045">
    <property type="component" value="Unassembled WGS sequence"/>
</dbReference>
<comment type="caution">
    <text evidence="5">The sequence shown here is derived from an EMBL/GenBank/DDBJ whole genome shotgun (WGS) entry which is preliminary data.</text>
</comment>
<dbReference type="InterPro" id="IPR004276">
    <property type="entry name" value="GlycoTrans_28_N"/>
</dbReference>
<keyword evidence="2" id="KW-0045">Antibiotic biosynthesis</keyword>
<protein>
    <submittedName>
        <fullName evidence="5">Nucleotide disphospho-sugar-binding domain-containing protein</fullName>
    </submittedName>
</protein>
<evidence type="ECO:0000259" key="4">
    <source>
        <dbReference type="Pfam" id="PF06722"/>
    </source>
</evidence>
<reference evidence="6" key="1">
    <citation type="journal article" date="2019" name="Int. J. Syst. Evol. Microbiol.">
        <title>The Global Catalogue of Microorganisms (GCM) 10K type strain sequencing project: providing services to taxonomists for standard genome sequencing and annotation.</title>
        <authorList>
            <consortium name="The Broad Institute Genomics Platform"/>
            <consortium name="The Broad Institute Genome Sequencing Center for Infectious Disease"/>
            <person name="Wu L."/>
            <person name="Ma J."/>
        </authorList>
    </citation>
    <scope>NUCLEOTIDE SEQUENCE [LARGE SCALE GENOMIC DNA]</scope>
    <source>
        <strain evidence="6">JCM 31486</strain>
    </source>
</reference>
<organism evidence="5 6">
    <name type="scientific">Kibdelosporangium lantanae</name>
    <dbReference type="NCBI Taxonomy" id="1497396"/>
    <lineage>
        <taxon>Bacteria</taxon>
        <taxon>Bacillati</taxon>
        <taxon>Actinomycetota</taxon>
        <taxon>Actinomycetes</taxon>
        <taxon>Pseudonocardiales</taxon>
        <taxon>Pseudonocardiaceae</taxon>
        <taxon>Kibdelosporangium</taxon>
    </lineage>
</organism>
<evidence type="ECO:0000313" key="5">
    <source>
        <dbReference type="EMBL" id="MFD1044296.1"/>
    </source>
</evidence>
<dbReference type="InterPro" id="IPR010610">
    <property type="entry name" value="EryCIII-like_C"/>
</dbReference>
<dbReference type="EMBL" id="JBHTIS010000027">
    <property type="protein sequence ID" value="MFD1044296.1"/>
    <property type="molecule type" value="Genomic_DNA"/>
</dbReference>